<reference evidence="2" key="1">
    <citation type="journal article" date="2010" name="Vet. Parasitol.">
        <title>Four p67 alleles identified in South African Theileria parva field samples.</title>
        <authorList>
            <person name="Sibeko K.P."/>
            <person name="Geysen D."/>
            <person name="Oosthuizen M.C."/>
            <person name="Matthee C.A."/>
            <person name="Troskie M."/>
            <person name="Potgieter F.T."/>
            <person name="Coetzer J.A."/>
            <person name="Collins N.E."/>
        </authorList>
    </citation>
    <scope>NUCLEOTIDE SEQUENCE</scope>
    <source>
        <strain evidence="2">KNP102-26</strain>
    </source>
</reference>
<feature type="region of interest" description="Disordered" evidence="1">
    <location>
        <begin position="1"/>
        <end position="210"/>
    </location>
</feature>
<feature type="compositionally biased region" description="Polar residues" evidence="1">
    <location>
        <begin position="88"/>
        <end position="97"/>
    </location>
</feature>
<evidence type="ECO:0000256" key="1">
    <source>
        <dbReference type="SAM" id="MobiDB-lite"/>
    </source>
</evidence>
<feature type="non-terminal residue" evidence="2">
    <location>
        <position position="1"/>
    </location>
</feature>
<evidence type="ECO:0000313" key="2">
    <source>
        <dbReference type="EMBL" id="AFU34364.1"/>
    </source>
</evidence>
<dbReference type="InterPro" id="IPR008845">
    <property type="entry name" value="Sporozoite_P67"/>
</dbReference>
<organism evidence="2">
    <name type="scientific">Theileria parva</name>
    <name type="common">East coast fever infection agent</name>
    <dbReference type="NCBI Taxonomy" id="5875"/>
    <lineage>
        <taxon>Eukaryota</taxon>
        <taxon>Sar</taxon>
        <taxon>Alveolata</taxon>
        <taxon>Apicomplexa</taxon>
        <taxon>Aconoidasida</taxon>
        <taxon>Piroplasmida</taxon>
        <taxon>Theileriidae</taxon>
        <taxon>Theileria</taxon>
    </lineage>
</organism>
<accession>K0H4E8</accession>
<feature type="compositionally biased region" description="Basic and acidic residues" evidence="1">
    <location>
        <begin position="66"/>
        <end position="77"/>
    </location>
</feature>
<feature type="compositionally biased region" description="Polar residues" evidence="1">
    <location>
        <begin position="124"/>
        <end position="138"/>
    </location>
</feature>
<dbReference type="Pfam" id="PF05642">
    <property type="entry name" value="Sporozoite_P67"/>
    <property type="match status" value="1"/>
</dbReference>
<sequence>TKGNKSDSEEERNEDSSLGTDVPHSIPTPVSEEIITPTLQAQTNEEVPPADLSDSEQEDSEENEDDTLKNGRTDGKNGDAGARGVGTDGSSSSNGTHSPKKTETSSNEHSPGTTTLSSGVSTSDQGSGLLNTKAQQISNKDHQSPQEGVVGGAGGSRSPGDRAGAQGPGNPGQNSGVQPSVPGASGSSSISGGTRPTDSLTRPVPSPGAPGIIIRELGNRAMDIVQFLGRFRPEPRAYEGERTNVAELKKFLFEEPESLVNTLIELKLAIANDFVEITDGLRKNTKDHEARLKLLTGV</sequence>
<reference evidence="2" key="2">
    <citation type="submission" date="2012-07" db="EMBL/GenBank/DDBJ databases">
        <authorList>
            <person name="Sibeko K.P."/>
        </authorList>
    </citation>
    <scope>NUCLEOTIDE SEQUENCE</scope>
    <source>
        <strain evidence="2">KNP102-26</strain>
    </source>
</reference>
<dbReference type="EMBL" id="JX442250">
    <property type="protein sequence ID" value="AFU34364.1"/>
    <property type="molecule type" value="Genomic_DNA"/>
</dbReference>
<gene>
    <name evidence="2" type="primary">p67</name>
</gene>
<dbReference type="AlphaFoldDB" id="K0H4E8"/>
<feature type="compositionally biased region" description="Acidic residues" evidence="1">
    <location>
        <begin position="53"/>
        <end position="65"/>
    </location>
</feature>
<name>K0H4E8_THEPA</name>
<protein>
    <submittedName>
        <fullName evidence="2">Surface antigen</fullName>
    </submittedName>
</protein>
<feature type="compositionally biased region" description="Low complexity" evidence="1">
    <location>
        <begin position="175"/>
        <end position="193"/>
    </location>
</feature>
<feature type="non-terminal residue" evidence="2">
    <location>
        <position position="298"/>
    </location>
</feature>
<feature type="compositionally biased region" description="Low complexity" evidence="1">
    <location>
        <begin position="110"/>
        <end position="123"/>
    </location>
</feature>
<proteinExistence type="predicted"/>